<comment type="caution">
    <text evidence="1">The sequence shown here is derived from an EMBL/GenBank/DDBJ whole genome shotgun (WGS) entry which is preliminary data.</text>
</comment>
<dbReference type="InterPro" id="IPR043129">
    <property type="entry name" value="ATPase_NBD"/>
</dbReference>
<dbReference type="Pfam" id="PF11104">
    <property type="entry name" value="PilM_2"/>
    <property type="match status" value="2"/>
</dbReference>
<accession>A0ABS3ND28</accession>
<dbReference type="InterPro" id="IPR005883">
    <property type="entry name" value="PilM"/>
</dbReference>
<dbReference type="InterPro" id="IPR050696">
    <property type="entry name" value="FtsA/MreB"/>
</dbReference>
<reference evidence="1 2" key="1">
    <citation type="submission" date="2021-03" db="EMBL/GenBank/DDBJ databases">
        <title>Oceanisphaera sp. nov., isolated from the intestine.</title>
        <authorList>
            <person name="Zhao L.-H."/>
            <person name="Shi L.-F."/>
        </authorList>
    </citation>
    <scope>NUCLEOTIDE SEQUENCE [LARGE SCALE GENOMIC DNA]</scope>
    <source>
        <strain evidence="1 2">DM8</strain>
    </source>
</reference>
<evidence type="ECO:0000313" key="2">
    <source>
        <dbReference type="Proteomes" id="UP000664882"/>
    </source>
</evidence>
<dbReference type="NCBIfam" id="TIGR01175">
    <property type="entry name" value="pilM"/>
    <property type="match status" value="1"/>
</dbReference>
<dbReference type="RefSeq" id="WP_208003967.1">
    <property type="nucleotide sequence ID" value="NZ_JAGDFX010000002.1"/>
</dbReference>
<protein>
    <submittedName>
        <fullName evidence="1">Type IV pilus assembly protein PilM</fullName>
    </submittedName>
</protein>
<proteinExistence type="predicted"/>
<dbReference type="PIRSF" id="PIRSF019169">
    <property type="entry name" value="PilM"/>
    <property type="match status" value="1"/>
</dbReference>
<name>A0ABS3ND28_9GAMM</name>
<dbReference type="Gene3D" id="3.30.420.40">
    <property type="match status" value="2"/>
</dbReference>
<dbReference type="PANTHER" id="PTHR32432:SF3">
    <property type="entry name" value="ETHANOLAMINE UTILIZATION PROTEIN EUTJ"/>
    <property type="match status" value="1"/>
</dbReference>
<keyword evidence="2" id="KW-1185">Reference proteome</keyword>
<dbReference type="CDD" id="cd24049">
    <property type="entry name" value="ASKHA_NBD_PilM"/>
    <property type="match status" value="1"/>
</dbReference>
<organism evidence="1 2">
    <name type="scientific">Oceanisphaera pacifica</name>
    <dbReference type="NCBI Taxonomy" id="2818389"/>
    <lineage>
        <taxon>Bacteria</taxon>
        <taxon>Pseudomonadati</taxon>
        <taxon>Pseudomonadota</taxon>
        <taxon>Gammaproteobacteria</taxon>
        <taxon>Aeromonadales</taxon>
        <taxon>Aeromonadaceae</taxon>
        <taxon>Oceanisphaera</taxon>
    </lineage>
</organism>
<dbReference type="PANTHER" id="PTHR32432">
    <property type="entry name" value="CELL DIVISION PROTEIN FTSA-RELATED"/>
    <property type="match status" value="1"/>
</dbReference>
<sequence>MLRRILARTPQLTRLPILRNRISGRALIGIDFGRHSIKAIALRYQADTFHLEGISSVATPQGSIIDYQIQPTPPLIEALHLLKSSLNVCTKEVATAVSGSSVTTKIVHAPALFSDEVLALHMQQEALQHLSSDLDDISVDYEVLGPSEQSPERNRMLLSVARTEHIQARVDVLSQVGWQTKIVDIGSHALARATSFLWSKSLAAQVGVLDIGAQSMTFIVLDQGEVIHHRLQPLASDTISVSADISQAPQYTALIVQHTQRNLQLYCSHTGHAPPEYLYLFGGGAGLPLLAEQLAQQLSVVVIPADFAGVFDLSSHQAVQVFTFGTALGLALRCGVSCQI</sequence>
<dbReference type="EMBL" id="JAGDFX010000002">
    <property type="protein sequence ID" value="MBO1518382.1"/>
    <property type="molecule type" value="Genomic_DNA"/>
</dbReference>
<dbReference type="Proteomes" id="UP000664882">
    <property type="component" value="Unassembled WGS sequence"/>
</dbReference>
<gene>
    <name evidence="1" type="primary">pilM</name>
    <name evidence="1" type="ORF">J3U76_01830</name>
</gene>
<dbReference type="SUPFAM" id="SSF53067">
    <property type="entry name" value="Actin-like ATPase domain"/>
    <property type="match status" value="2"/>
</dbReference>
<evidence type="ECO:0000313" key="1">
    <source>
        <dbReference type="EMBL" id="MBO1518382.1"/>
    </source>
</evidence>